<evidence type="ECO:0008006" key="5">
    <source>
        <dbReference type="Google" id="ProtNLM"/>
    </source>
</evidence>
<evidence type="ECO:0000256" key="2">
    <source>
        <dbReference type="SAM" id="SignalP"/>
    </source>
</evidence>
<comment type="caution">
    <text evidence="3">The sequence shown here is derived from an EMBL/GenBank/DDBJ whole genome shotgun (WGS) entry which is preliminary data.</text>
</comment>
<gene>
    <name evidence="3" type="ORF">JHE00_04575</name>
</gene>
<dbReference type="PROSITE" id="PS51257">
    <property type="entry name" value="PROKAR_LIPOPROTEIN"/>
    <property type="match status" value="1"/>
</dbReference>
<organism evidence="3 4">
    <name type="scientific">Prauserella cavernicola</name>
    <dbReference type="NCBI Taxonomy" id="2800127"/>
    <lineage>
        <taxon>Bacteria</taxon>
        <taxon>Bacillati</taxon>
        <taxon>Actinomycetota</taxon>
        <taxon>Actinomycetes</taxon>
        <taxon>Pseudonocardiales</taxon>
        <taxon>Pseudonocardiaceae</taxon>
        <taxon>Prauserella</taxon>
    </lineage>
</organism>
<feature type="region of interest" description="Disordered" evidence="1">
    <location>
        <begin position="21"/>
        <end position="46"/>
    </location>
</feature>
<evidence type="ECO:0000256" key="1">
    <source>
        <dbReference type="SAM" id="MobiDB-lite"/>
    </source>
</evidence>
<dbReference type="EMBL" id="JAENJH010000001">
    <property type="protein sequence ID" value="MBK1783592.1"/>
    <property type="molecule type" value="Genomic_DNA"/>
</dbReference>
<evidence type="ECO:0000313" key="3">
    <source>
        <dbReference type="EMBL" id="MBK1783592.1"/>
    </source>
</evidence>
<accession>A0A934QLU1</accession>
<proteinExistence type="predicted"/>
<keyword evidence="2" id="KW-0732">Signal</keyword>
<feature type="signal peptide" evidence="2">
    <location>
        <begin position="1"/>
        <end position="19"/>
    </location>
</feature>
<sequence length="205" mass="22212">MKKLIIAGTIALGAFGISACGGGEASPEDPQQSVWMDSGTPPENDSGVPIEPWETNERGNMPLTEGDTFTFPSAMGAEGDASFTLTKVDTEPTCDPDAMAYADNPPKVILLHFTVQTGSDPETISWLTDVFAGESFKYLDNGVSRSLPNMVMCTYDSGADPWSYGQNQKYESILETGATNEHGTLIFENFDYQYYGGPAGWEIQY</sequence>
<dbReference type="Proteomes" id="UP000635245">
    <property type="component" value="Unassembled WGS sequence"/>
</dbReference>
<evidence type="ECO:0000313" key="4">
    <source>
        <dbReference type="Proteomes" id="UP000635245"/>
    </source>
</evidence>
<keyword evidence="4" id="KW-1185">Reference proteome</keyword>
<dbReference type="RefSeq" id="WP_200315026.1">
    <property type="nucleotide sequence ID" value="NZ_JAENJH010000001.1"/>
</dbReference>
<feature type="chain" id="PRO_5038570251" description="Lipoprotein" evidence="2">
    <location>
        <begin position="20"/>
        <end position="205"/>
    </location>
</feature>
<dbReference type="AlphaFoldDB" id="A0A934QLU1"/>
<name>A0A934QLU1_9PSEU</name>
<protein>
    <recommendedName>
        <fullName evidence="5">Lipoprotein</fullName>
    </recommendedName>
</protein>
<reference evidence="3" key="1">
    <citation type="submission" date="2020-12" db="EMBL/GenBank/DDBJ databases">
        <title>Prauserella sp. ASG 168, a novel actinomycete isolated from cave rock.</title>
        <authorList>
            <person name="Suriyachadkun C."/>
        </authorList>
    </citation>
    <scope>NUCLEOTIDE SEQUENCE</scope>
    <source>
        <strain evidence="3">ASG 168</strain>
    </source>
</reference>